<keyword evidence="2" id="KW-1185">Reference proteome</keyword>
<protein>
    <submittedName>
        <fullName evidence="1">Uncharacterized protein</fullName>
    </submittedName>
</protein>
<gene>
    <name evidence="1" type="ORF">BACCAP_00768</name>
</gene>
<comment type="caution">
    <text evidence="1">The sequence shown here is derived from an EMBL/GenBank/DDBJ whole genome shotgun (WGS) entry which is preliminary data.</text>
</comment>
<accession>A6NRE0</accession>
<dbReference type="EMBL" id="AAXG02000005">
    <property type="protein sequence ID" value="EDN01636.1"/>
    <property type="molecule type" value="Genomic_DNA"/>
</dbReference>
<dbReference type="Proteomes" id="UP000003639">
    <property type="component" value="Unassembled WGS sequence"/>
</dbReference>
<evidence type="ECO:0000313" key="1">
    <source>
        <dbReference type="EMBL" id="EDN01636.1"/>
    </source>
</evidence>
<proteinExistence type="predicted"/>
<name>A6NRE0_9FIRM</name>
<evidence type="ECO:0000313" key="2">
    <source>
        <dbReference type="Proteomes" id="UP000003639"/>
    </source>
</evidence>
<organism evidence="1 2">
    <name type="scientific">Pseudoflavonifractor capillosus ATCC 29799</name>
    <dbReference type="NCBI Taxonomy" id="411467"/>
    <lineage>
        <taxon>Bacteria</taxon>
        <taxon>Bacillati</taxon>
        <taxon>Bacillota</taxon>
        <taxon>Clostridia</taxon>
        <taxon>Eubacteriales</taxon>
        <taxon>Oscillospiraceae</taxon>
        <taxon>Pseudoflavonifractor</taxon>
    </lineage>
</organism>
<reference evidence="1 2" key="2">
    <citation type="submission" date="2007-06" db="EMBL/GenBank/DDBJ databases">
        <title>Draft genome sequence of Pseudoflavonifractor capillosus ATCC 29799.</title>
        <authorList>
            <person name="Sudarsanam P."/>
            <person name="Ley R."/>
            <person name="Guruge J."/>
            <person name="Turnbaugh P.J."/>
            <person name="Mahowald M."/>
            <person name="Liep D."/>
            <person name="Gordon J."/>
        </authorList>
    </citation>
    <scope>NUCLEOTIDE SEQUENCE [LARGE SCALE GENOMIC DNA]</scope>
    <source>
        <strain evidence="1 2">ATCC 29799</strain>
    </source>
</reference>
<sequence>MYILSKKHRIIKRNRNICKKSSKRGGGITVFYYLGLGRNISVWRNNVRITTA</sequence>
<dbReference type="AlphaFoldDB" id="A6NRE0"/>
<reference evidence="1 2" key="1">
    <citation type="submission" date="2007-04" db="EMBL/GenBank/DDBJ databases">
        <authorList>
            <person name="Fulton L."/>
            <person name="Clifton S."/>
            <person name="Fulton B."/>
            <person name="Xu J."/>
            <person name="Minx P."/>
            <person name="Pepin K.H."/>
            <person name="Johnson M."/>
            <person name="Thiruvilangam P."/>
            <person name="Bhonagiri V."/>
            <person name="Nash W.E."/>
            <person name="Mardis E.R."/>
            <person name="Wilson R.K."/>
        </authorList>
    </citation>
    <scope>NUCLEOTIDE SEQUENCE [LARGE SCALE GENOMIC DNA]</scope>
    <source>
        <strain evidence="1 2">ATCC 29799</strain>
    </source>
</reference>